<dbReference type="InterPro" id="IPR025235">
    <property type="entry name" value="DUF4178"/>
</dbReference>
<reference evidence="2 3" key="1">
    <citation type="journal article" date="2009" name="Environ. Microbiol.">
        <title>Genome sequence of Desulfobacterium autotrophicum HRM2, a marine sulfate reducer oxidizing organic carbon completely to carbon dioxide.</title>
        <authorList>
            <person name="Strittmatter A.W."/>
            <person name="Liesegang H."/>
            <person name="Rabus R."/>
            <person name="Decker I."/>
            <person name="Amann J."/>
            <person name="Andres S."/>
            <person name="Henne A."/>
            <person name="Fricke W.F."/>
            <person name="Martinez-Arias R."/>
            <person name="Bartels D."/>
            <person name="Goesmann A."/>
            <person name="Krause L."/>
            <person name="Puehler A."/>
            <person name="Klenk H.P."/>
            <person name="Richter M."/>
            <person name="Schuler M."/>
            <person name="Gloeckner F.O."/>
            <person name="Meyerdierks A."/>
            <person name="Gottschalk G."/>
            <person name="Amann R."/>
        </authorList>
    </citation>
    <scope>NUCLEOTIDE SEQUENCE [LARGE SCALE GENOMIC DNA]</scope>
    <source>
        <strain evidence="3">ATCC 43914 / DSM 3382 / HRM2</strain>
    </source>
</reference>
<dbReference type="AlphaFoldDB" id="C0QB59"/>
<evidence type="ECO:0000259" key="1">
    <source>
        <dbReference type="Pfam" id="PF13785"/>
    </source>
</evidence>
<dbReference type="eggNOG" id="ENOG5032RZV">
    <property type="taxonomic scope" value="Bacteria"/>
</dbReference>
<proteinExistence type="predicted"/>
<gene>
    <name evidence="2" type="ordered locus">HRM2_17540</name>
</gene>
<sequence>MGLGDFFKRKFASKQADDVDPVSGLSLERMKTGYYVDYDMKTWQIVSTNRYDWGEEDLTHEWQMESHDETLFLELEPDDENYWTISRKRSFRDLDPDVRAAITQSDDPPNEIKFEGKQFFLDETGGALFFKDNAPGREVFKWDYADDSGDYFLTIEQWGETEYELSVGKKAEEYQFSNILPNA</sequence>
<keyword evidence="3" id="KW-1185">Reference proteome</keyword>
<dbReference type="RefSeq" id="WP_015903644.1">
    <property type="nucleotide sequence ID" value="NC_012108.1"/>
</dbReference>
<dbReference type="Pfam" id="PF13785">
    <property type="entry name" value="DUF4178"/>
    <property type="match status" value="1"/>
</dbReference>
<dbReference type="EMBL" id="CP001087">
    <property type="protein sequence ID" value="ACN14858.1"/>
    <property type="molecule type" value="Genomic_DNA"/>
</dbReference>
<name>C0QB59_DESAH</name>
<dbReference type="KEGG" id="dat:HRM2_17540"/>
<evidence type="ECO:0000313" key="3">
    <source>
        <dbReference type="Proteomes" id="UP000000442"/>
    </source>
</evidence>
<dbReference type="STRING" id="177437.HRM2_17540"/>
<dbReference type="OrthoDB" id="5502786at2"/>
<dbReference type="HOGENOM" id="CLU_121857_0_0_7"/>
<dbReference type="Proteomes" id="UP000000442">
    <property type="component" value="Chromosome"/>
</dbReference>
<evidence type="ECO:0000313" key="2">
    <source>
        <dbReference type="EMBL" id="ACN14858.1"/>
    </source>
</evidence>
<organism evidence="2 3">
    <name type="scientific">Desulforapulum autotrophicum (strain ATCC 43914 / DSM 3382 / VKM B-1955 / HRM2)</name>
    <name type="common">Desulfobacterium autotrophicum</name>
    <dbReference type="NCBI Taxonomy" id="177437"/>
    <lineage>
        <taxon>Bacteria</taxon>
        <taxon>Pseudomonadati</taxon>
        <taxon>Thermodesulfobacteriota</taxon>
        <taxon>Desulfobacteria</taxon>
        <taxon>Desulfobacterales</taxon>
        <taxon>Desulfobacteraceae</taxon>
        <taxon>Desulforapulum</taxon>
    </lineage>
</organism>
<accession>C0QB59</accession>
<feature type="domain" description="DUF4178" evidence="1">
    <location>
        <begin position="32"/>
        <end position="171"/>
    </location>
</feature>
<protein>
    <recommendedName>
        <fullName evidence="1">DUF4178 domain-containing protein</fullName>
    </recommendedName>
</protein>